<dbReference type="OrthoDB" id="104506at2"/>
<dbReference type="Proteomes" id="UP000289841">
    <property type="component" value="Chromosome"/>
</dbReference>
<keyword evidence="3" id="KW-1185">Reference proteome</keyword>
<dbReference type="PANTHER" id="PTHR35004:SF7">
    <property type="entry name" value="INTEGRASE PROTEIN"/>
    <property type="match status" value="1"/>
</dbReference>
<reference evidence="2 3" key="1">
    <citation type="submission" date="2019-01" db="EMBL/GenBank/DDBJ databases">
        <authorList>
            <consortium name="Pathogen Informatics"/>
        </authorList>
    </citation>
    <scope>NUCLEOTIDE SEQUENCE [LARGE SCALE GENOMIC DNA]</scope>
    <source>
        <strain evidence="2 3">NCTC10138</strain>
    </source>
</reference>
<dbReference type="NCBIfam" id="NF033594">
    <property type="entry name" value="transpos_ISNCY_2"/>
    <property type="match status" value="1"/>
</dbReference>
<accession>A0A449BED1</accession>
<dbReference type="EMBL" id="LR215048">
    <property type="protein sequence ID" value="VEU80782.1"/>
    <property type="molecule type" value="Genomic_DNA"/>
</dbReference>
<dbReference type="GO" id="GO:0003676">
    <property type="term" value="F:nucleic acid binding"/>
    <property type="evidence" value="ECO:0007669"/>
    <property type="project" value="InterPro"/>
</dbReference>
<name>A0A449BED1_HAPAX</name>
<dbReference type="InterPro" id="IPR012337">
    <property type="entry name" value="RNaseH-like_sf"/>
</dbReference>
<evidence type="ECO:0000313" key="2">
    <source>
        <dbReference type="EMBL" id="VEU80782.1"/>
    </source>
</evidence>
<feature type="domain" description="Integrase catalytic" evidence="1">
    <location>
        <begin position="166"/>
        <end position="344"/>
    </location>
</feature>
<dbReference type="KEGG" id="aaxa:NCTC10138_01164"/>
<dbReference type="PANTHER" id="PTHR35004">
    <property type="entry name" value="TRANSPOSASE RV3428C-RELATED"/>
    <property type="match status" value="1"/>
</dbReference>
<evidence type="ECO:0000313" key="3">
    <source>
        <dbReference type="Proteomes" id="UP000289841"/>
    </source>
</evidence>
<dbReference type="RefSeq" id="WP_026391024.1">
    <property type="nucleotide sequence ID" value="NZ_LR215048.1"/>
</dbReference>
<dbReference type="InterPro" id="IPR036397">
    <property type="entry name" value="RNaseH_sf"/>
</dbReference>
<dbReference type="InterPro" id="IPR001584">
    <property type="entry name" value="Integrase_cat-core"/>
</dbReference>
<proteinExistence type="predicted"/>
<protein>
    <submittedName>
        <fullName evidence="2">Integrase core domain</fullName>
    </submittedName>
</protein>
<organism evidence="2 3">
    <name type="scientific">Haploplasma axanthum</name>
    <name type="common">Acholeplasma axanthum</name>
    <dbReference type="NCBI Taxonomy" id="29552"/>
    <lineage>
        <taxon>Bacteria</taxon>
        <taxon>Bacillati</taxon>
        <taxon>Mycoplasmatota</taxon>
        <taxon>Mollicutes</taxon>
        <taxon>Acholeplasmatales</taxon>
        <taxon>Acholeplasmataceae</taxon>
        <taxon>Haploplasma</taxon>
    </lineage>
</organism>
<dbReference type="PROSITE" id="PS50994">
    <property type="entry name" value="INTEGRASE"/>
    <property type="match status" value="1"/>
</dbReference>
<evidence type="ECO:0000259" key="1">
    <source>
        <dbReference type="PROSITE" id="PS50994"/>
    </source>
</evidence>
<sequence length="461" mass="54009">MRKVELKPMEQMKYETIKKLVINNGNKLNAANKLGISIRQVNRLIIKYNEQGKESFIHGNRKKSPSLIITDEMKKQILNLYNNKYYNFNFKHFKEMLLENEKIKISYNSLYNLLDKNLILSPKAEIITKRKYRDRIQTKIDLNESLSIQEKSLIIDNNILDPKDNHARLPRKKYGGELLQMDASEHLWFGDKKTHLHAAIDDATGMIVGAYFDHQETLNGYYNVLKQTLENHGIPNELLTDRRTIFDYKSLKNPQPEYSTLTQFGYACEQLGITLSVTSIPQAKGRIERLFGTLQSRLINELRINNIKTINQANEFLQSYLGKFNKQFSLINDNIPQVYEKINSDTDLNLILAIISNRVFDRGSALKYQNKYFQAYSKNGDLVNFKHRTKAIVIKSFDNKLYCLINSVYYKLIELESHESNSKEFDLPVEKEKKKYTVPNSHPWKSDSYNRMIERAMYKSR</sequence>
<dbReference type="InterPro" id="IPR047797">
    <property type="entry name" value="ISNCY_transpos"/>
</dbReference>
<dbReference type="SUPFAM" id="SSF53098">
    <property type="entry name" value="Ribonuclease H-like"/>
    <property type="match status" value="1"/>
</dbReference>
<dbReference type="AlphaFoldDB" id="A0A449BED1"/>
<dbReference type="GO" id="GO:0015074">
    <property type="term" value="P:DNA integration"/>
    <property type="evidence" value="ECO:0007669"/>
    <property type="project" value="InterPro"/>
</dbReference>
<dbReference type="SUPFAM" id="SSF46689">
    <property type="entry name" value="Homeodomain-like"/>
    <property type="match status" value="1"/>
</dbReference>
<dbReference type="Gene3D" id="3.30.420.10">
    <property type="entry name" value="Ribonuclease H-like superfamily/Ribonuclease H"/>
    <property type="match status" value="1"/>
</dbReference>
<gene>
    <name evidence="2" type="ORF">NCTC10138_01164</name>
</gene>
<dbReference type="InterPro" id="IPR009057">
    <property type="entry name" value="Homeodomain-like_sf"/>
</dbReference>